<dbReference type="EnsemblMetazoa" id="G1872.2">
    <property type="protein sequence ID" value="G1872.2:cds"/>
    <property type="gene ID" value="G1872"/>
</dbReference>
<keyword evidence="8" id="KW-0297">G-protein coupled receptor</keyword>
<evidence type="ECO:0000256" key="6">
    <source>
        <dbReference type="ARBA" id="ARBA00022989"/>
    </source>
</evidence>
<proteinExistence type="inferred from homology"/>
<evidence type="ECO:0000256" key="4">
    <source>
        <dbReference type="ARBA" id="ARBA00022692"/>
    </source>
</evidence>
<evidence type="ECO:0000256" key="11">
    <source>
        <dbReference type="ARBA" id="ARBA00023170"/>
    </source>
</evidence>
<accession>A0A8W8JDZ9</accession>
<evidence type="ECO:0000256" key="15">
    <source>
        <dbReference type="ARBA" id="ARBA00023273"/>
    </source>
</evidence>
<keyword evidence="13" id="KW-0807">Transducer</keyword>
<feature type="domain" description="G-protein coupled receptors family 3 profile" evidence="20">
    <location>
        <begin position="365"/>
        <end position="616"/>
    </location>
</feature>
<evidence type="ECO:0000256" key="3">
    <source>
        <dbReference type="ARBA" id="ARBA00022475"/>
    </source>
</evidence>
<keyword evidence="9 18" id="KW-0472">Membrane</keyword>
<dbReference type="Gene3D" id="3.30.450.20">
    <property type="entry name" value="PAS domain"/>
    <property type="match status" value="1"/>
</dbReference>
<name>A0A8W8JDZ9_MAGGI</name>
<feature type="region of interest" description="Disordered" evidence="17">
    <location>
        <begin position="626"/>
        <end position="657"/>
    </location>
</feature>
<dbReference type="CDD" id="cd12913">
    <property type="entry name" value="PDC1_MCP_like"/>
    <property type="match status" value="1"/>
</dbReference>
<comment type="similarity">
    <text evidence="2">Belongs to the G-protein coupled receptor 3 family.</text>
</comment>
<comment type="subcellular location">
    <subcellularLocation>
        <location evidence="1">Cell projection</location>
        <location evidence="1">Neuron projection</location>
    </subcellularLocation>
    <subcellularLocation>
        <location evidence="16">Postsynaptic cell membrane</location>
        <topology evidence="16">Multi-pass membrane protein</topology>
    </subcellularLocation>
</comment>
<keyword evidence="5 19" id="KW-0732">Signal</keyword>
<keyword evidence="14" id="KW-0628">Postsynaptic cell membrane</keyword>
<keyword evidence="11" id="KW-0675">Receptor</keyword>
<keyword evidence="22" id="KW-1185">Reference proteome</keyword>
<evidence type="ECO:0000256" key="5">
    <source>
        <dbReference type="ARBA" id="ARBA00022729"/>
    </source>
</evidence>
<dbReference type="OrthoDB" id="2129233at2759"/>
<keyword evidence="15" id="KW-0966">Cell projection</keyword>
<dbReference type="InterPro" id="IPR017978">
    <property type="entry name" value="GPCR_3_C"/>
</dbReference>
<dbReference type="InterPro" id="IPR000337">
    <property type="entry name" value="GPCR_3"/>
</dbReference>
<dbReference type="InterPro" id="IPR043458">
    <property type="entry name" value="GPR158/179"/>
</dbReference>
<keyword evidence="10" id="KW-1015">Disulfide bond</keyword>
<evidence type="ECO:0000256" key="8">
    <source>
        <dbReference type="ARBA" id="ARBA00023040"/>
    </source>
</evidence>
<dbReference type="GO" id="GO:0043005">
    <property type="term" value="C:neuron projection"/>
    <property type="evidence" value="ECO:0007669"/>
    <property type="project" value="UniProtKB-SubCell"/>
</dbReference>
<keyword evidence="6 18" id="KW-1133">Transmembrane helix</keyword>
<dbReference type="Pfam" id="PF00003">
    <property type="entry name" value="7tm_3"/>
    <property type="match status" value="1"/>
</dbReference>
<evidence type="ECO:0000256" key="1">
    <source>
        <dbReference type="ARBA" id="ARBA00004487"/>
    </source>
</evidence>
<keyword evidence="7" id="KW-0770">Synapse</keyword>
<sequence>MMRARLLPVCMVFFYLDSSLKVHSFTVQRRAARQALDYVAKIENLGNCSLGTGESLDLIYDHTVWNSYALAAVRLANFISKIITTNNNSLASLSDEVLFALVRNNVHLKSFIFGSGIPFEPHPSLRYPLFCPYAYRNENKTKVLTKDLAVEYNYTDPSTEYYQVLRYKDFSNISIVTDKVYFRSGDALLPAVDIAQPVADIDDGHWTKPYFDCGGGNIWMVTYSSPIFGLEQDQKTVIFRGVATIDIELTSIDINQCDLSKIPKERATFDVFRGTHLCQPSTECEFTPGAGFRRGAYICKCAKGYFFPNSNAEEKFYKGYDIEADVDSALNNITSLYKYSCTRCAPGCDVCTDMSPCLFTRNVVIKVLILILTFIVIVFIIIASGIIFRLKESKAIKSGSPIFLLLMSFGGILMCLQLFVMFPDANEVLCMLLPWPYHLGFVLMYGALLLKTWRISIIFRKGQFKKVHLPDRTLLRHMAMIMAVAFGYLVAWTAANNDFSQMKKTSSGLKFVMCTENWWSYSAYGMEIVMLLFGVYLCFTVRKAPATFNESKHITWSIYNAILLSTFILIVNYFTAETVGPDLIYSMTFLNCQVVVTMTLVLIFVPKFYAVYMKIEIKRRDSLPTVTGKMKSRSSSSQHRSIAVQTTLNGEDSEGKNVRTRELKISHSLDLSTNGTLSPLFKNGNKN</sequence>
<dbReference type="InterPro" id="IPR054714">
    <property type="entry name" value="GPR158_179_extracellular"/>
</dbReference>
<evidence type="ECO:0000256" key="18">
    <source>
        <dbReference type="SAM" id="Phobius"/>
    </source>
</evidence>
<evidence type="ECO:0000256" key="14">
    <source>
        <dbReference type="ARBA" id="ARBA00023257"/>
    </source>
</evidence>
<evidence type="ECO:0000256" key="9">
    <source>
        <dbReference type="ARBA" id="ARBA00023136"/>
    </source>
</evidence>
<feature type="transmembrane region" description="Helical" evidence="18">
    <location>
        <begin position="518"/>
        <end position="541"/>
    </location>
</feature>
<evidence type="ECO:0000256" key="7">
    <source>
        <dbReference type="ARBA" id="ARBA00023018"/>
    </source>
</evidence>
<reference evidence="21" key="1">
    <citation type="submission" date="2022-08" db="UniProtKB">
        <authorList>
            <consortium name="EnsemblMetazoa"/>
        </authorList>
    </citation>
    <scope>IDENTIFICATION</scope>
    <source>
        <strain evidence="21">05x7-T-G4-1.051#20</strain>
    </source>
</reference>
<dbReference type="OMA" id="CAKGYFF"/>
<feature type="transmembrane region" description="Helical" evidence="18">
    <location>
        <begin position="435"/>
        <end position="453"/>
    </location>
</feature>
<keyword evidence="12" id="KW-0325">Glycoprotein</keyword>
<evidence type="ECO:0000256" key="2">
    <source>
        <dbReference type="ARBA" id="ARBA00007242"/>
    </source>
</evidence>
<dbReference type="CDD" id="cd15293">
    <property type="entry name" value="7tmC_GPR158-like"/>
    <property type="match status" value="1"/>
</dbReference>
<keyword evidence="3" id="KW-1003">Cell membrane</keyword>
<dbReference type="Proteomes" id="UP000005408">
    <property type="component" value="Unassembled WGS sequence"/>
</dbReference>
<evidence type="ECO:0000256" key="13">
    <source>
        <dbReference type="ARBA" id="ARBA00023224"/>
    </source>
</evidence>
<evidence type="ECO:0000256" key="10">
    <source>
        <dbReference type="ARBA" id="ARBA00023157"/>
    </source>
</evidence>
<feature type="transmembrane region" description="Helical" evidence="18">
    <location>
        <begin position="553"/>
        <end position="574"/>
    </location>
</feature>
<feature type="transmembrane region" description="Helical" evidence="18">
    <location>
        <begin position="594"/>
        <end position="612"/>
    </location>
</feature>
<feature type="transmembrane region" description="Helical" evidence="18">
    <location>
        <begin position="402"/>
        <end position="423"/>
    </location>
</feature>
<evidence type="ECO:0000259" key="20">
    <source>
        <dbReference type="PROSITE" id="PS50259"/>
    </source>
</evidence>
<organism evidence="21 22">
    <name type="scientific">Magallana gigas</name>
    <name type="common">Pacific oyster</name>
    <name type="synonym">Crassostrea gigas</name>
    <dbReference type="NCBI Taxonomy" id="29159"/>
    <lineage>
        <taxon>Eukaryota</taxon>
        <taxon>Metazoa</taxon>
        <taxon>Spiralia</taxon>
        <taxon>Lophotrochozoa</taxon>
        <taxon>Mollusca</taxon>
        <taxon>Bivalvia</taxon>
        <taxon>Autobranchia</taxon>
        <taxon>Pteriomorphia</taxon>
        <taxon>Ostreida</taxon>
        <taxon>Ostreoidea</taxon>
        <taxon>Ostreidae</taxon>
        <taxon>Magallana</taxon>
    </lineage>
</organism>
<feature type="transmembrane region" description="Helical" evidence="18">
    <location>
        <begin position="363"/>
        <end position="390"/>
    </location>
</feature>
<dbReference type="PANTHER" id="PTHR32546">
    <property type="entry name" value="G-PROTEIN COUPLED RECEPTOR 158-RELATED"/>
    <property type="match status" value="1"/>
</dbReference>
<dbReference type="AlphaFoldDB" id="A0A8W8JDZ9"/>
<keyword evidence="4 18" id="KW-0812">Transmembrane</keyword>
<feature type="chain" id="PRO_5036471479" description="G-protein coupled receptors family 3 profile domain-containing protein" evidence="19">
    <location>
        <begin position="25"/>
        <end position="687"/>
    </location>
</feature>
<evidence type="ECO:0000313" key="21">
    <source>
        <dbReference type="EnsemblMetazoa" id="G1872.2:cds"/>
    </source>
</evidence>
<feature type="signal peptide" evidence="19">
    <location>
        <begin position="1"/>
        <end position="24"/>
    </location>
</feature>
<evidence type="ECO:0000256" key="16">
    <source>
        <dbReference type="ARBA" id="ARBA00034104"/>
    </source>
</evidence>
<evidence type="ECO:0000256" key="19">
    <source>
        <dbReference type="SAM" id="SignalP"/>
    </source>
</evidence>
<dbReference type="GO" id="GO:0045211">
    <property type="term" value="C:postsynaptic membrane"/>
    <property type="evidence" value="ECO:0007669"/>
    <property type="project" value="UniProtKB-SubCell"/>
</dbReference>
<evidence type="ECO:0000256" key="12">
    <source>
        <dbReference type="ARBA" id="ARBA00023180"/>
    </source>
</evidence>
<evidence type="ECO:0000313" key="22">
    <source>
        <dbReference type="Proteomes" id="UP000005408"/>
    </source>
</evidence>
<dbReference type="PANTHER" id="PTHR32546:SF29">
    <property type="entry name" value="G-PROTEIN COUPLED RECEPTORS FAMILY 3 PROFILE DOMAIN-CONTAINING PROTEIN"/>
    <property type="match status" value="1"/>
</dbReference>
<dbReference type="PROSITE" id="PS50259">
    <property type="entry name" value="G_PROTEIN_RECEP_F3_4"/>
    <property type="match status" value="1"/>
</dbReference>
<feature type="transmembrane region" description="Helical" evidence="18">
    <location>
        <begin position="474"/>
        <end position="495"/>
    </location>
</feature>
<dbReference type="GO" id="GO:0004930">
    <property type="term" value="F:G protein-coupled receptor activity"/>
    <property type="evidence" value="ECO:0007669"/>
    <property type="project" value="UniProtKB-KW"/>
</dbReference>
<dbReference type="Pfam" id="PF22572">
    <property type="entry name" value="GPR158_179_EC"/>
    <property type="match status" value="1"/>
</dbReference>
<protein>
    <recommendedName>
        <fullName evidence="20">G-protein coupled receptors family 3 profile domain-containing protein</fullName>
    </recommendedName>
</protein>
<evidence type="ECO:0000256" key="17">
    <source>
        <dbReference type="SAM" id="MobiDB-lite"/>
    </source>
</evidence>
<dbReference type="PRINTS" id="PR00248">
    <property type="entry name" value="GPCRMGR"/>
</dbReference>